<dbReference type="Proteomes" id="UP001301769">
    <property type="component" value="Unassembled WGS sequence"/>
</dbReference>
<dbReference type="InterPro" id="IPR011701">
    <property type="entry name" value="MFS"/>
</dbReference>
<keyword evidence="3 6" id="KW-1133">Transmembrane helix</keyword>
<evidence type="ECO:0000259" key="7">
    <source>
        <dbReference type="PROSITE" id="PS50850"/>
    </source>
</evidence>
<feature type="transmembrane region" description="Helical" evidence="6">
    <location>
        <begin position="191"/>
        <end position="215"/>
    </location>
</feature>
<accession>A0AAN7B196</accession>
<dbReference type="InterPro" id="IPR020846">
    <property type="entry name" value="MFS_dom"/>
</dbReference>
<dbReference type="PRINTS" id="PR01036">
    <property type="entry name" value="TCRTETB"/>
</dbReference>
<dbReference type="SUPFAM" id="SSF103473">
    <property type="entry name" value="MFS general substrate transporter"/>
    <property type="match status" value="2"/>
</dbReference>
<keyword evidence="9" id="KW-1185">Reference proteome</keyword>
<dbReference type="InterPro" id="IPR036259">
    <property type="entry name" value="MFS_trans_sf"/>
</dbReference>
<feature type="transmembrane region" description="Helical" evidence="6">
    <location>
        <begin position="221"/>
        <end position="241"/>
    </location>
</feature>
<reference evidence="8" key="1">
    <citation type="journal article" date="2023" name="Mol. Phylogenet. Evol.">
        <title>Genome-scale phylogeny and comparative genomics of the fungal order Sordariales.</title>
        <authorList>
            <person name="Hensen N."/>
            <person name="Bonometti L."/>
            <person name="Westerberg I."/>
            <person name="Brannstrom I.O."/>
            <person name="Guillou S."/>
            <person name="Cros-Aarteil S."/>
            <person name="Calhoun S."/>
            <person name="Haridas S."/>
            <person name="Kuo A."/>
            <person name="Mondo S."/>
            <person name="Pangilinan J."/>
            <person name="Riley R."/>
            <person name="LaButti K."/>
            <person name="Andreopoulos B."/>
            <person name="Lipzen A."/>
            <person name="Chen C."/>
            <person name="Yan M."/>
            <person name="Daum C."/>
            <person name="Ng V."/>
            <person name="Clum A."/>
            <person name="Steindorff A."/>
            <person name="Ohm R.A."/>
            <person name="Martin F."/>
            <person name="Silar P."/>
            <person name="Natvig D.O."/>
            <person name="Lalanne C."/>
            <person name="Gautier V."/>
            <person name="Ament-Velasquez S.L."/>
            <person name="Kruys A."/>
            <person name="Hutchinson M.I."/>
            <person name="Powell A.J."/>
            <person name="Barry K."/>
            <person name="Miller A.N."/>
            <person name="Grigoriev I.V."/>
            <person name="Debuchy R."/>
            <person name="Gladieux P."/>
            <person name="Hiltunen Thoren M."/>
            <person name="Johannesson H."/>
        </authorList>
    </citation>
    <scope>NUCLEOTIDE SEQUENCE</scope>
    <source>
        <strain evidence="8">PSN293</strain>
    </source>
</reference>
<dbReference type="GO" id="GO:0005886">
    <property type="term" value="C:plasma membrane"/>
    <property type="evidence" value="ECO:0007669"/>
    <property type="project" value="TreeGrafter"/>
</dbReference>
<keyword evidence="4 6" id="KW-0472">Membrane</keyword>
<gene>
    <name evidence="8" type="ORF">QBC37DRAFT_99811</name>
</gene>
<feature type="transmembrane region" description="Helical" evidence="6">
    <location>
        <begin position="64"/>
        <end position="91"/>
    </location>
</feature>
<proteinExistence type="predicted"/>
<dbReference type="Pfam" id="PF07690">
    <property type="entry name" value="MFS_1"/>
    <property type="match status" value="2"/>
</dbReference>
<evidence type="ECO:0000256" key="6">
    <source>
        <dbReference type="SAM" id="Phobius"/>
    </source>
</evidence>
<evidence type="ECO:0000256" key="5">
    <source>
        <dbReference type="SAM" id="MobiDB-lite"/>
    </source>
</evidence>
<reference evidence="8" key="2">
    <citation type="submission" date="2023-05" db="EMBL/GenBank/DDBJ databases">
        <authorList>
            <consortium name="Lawrence Berkeley National Laboratory"/>
            <person name="Steindorff A."/>
            <person name="Hensen N."/>
            <person name="Bonometti L."/>
            <person name="Westerberg I."/>
            <person name="Brannstrom I.O."/>
            <person name="Guillou S."/>
            <person name="Cros-Aarteil S."/>
            <person name="Calhoun S."/>
            <person name="Haridas S."/>
            <person name="Kuo A."/>
            <person name="Mondo S."/>
            <person name="Pangilinan J."/>
            <person name="Riley R."/>
            <person name="Labutti K."/>
            <person name="Andreopoulos B."/>
            <person name="Lipzen A."/>
            <person name="Chen C."/>
            <person name="Yanf M."/>
            <person name="Daum C."/>
            <person name="Ng V."/>
            <person name="Clum A."/>
            <person name="Ohm R."/>
            <person name="Martin F."/>
            <person name="Silar P."/>
            <person name="Natvig D."/>
            <person name="Lalanne C."/>
            <person name="Gautier V."/>
            <person name="Ament-Velasquez S.L."/>
            <person name="Kruys A."/>
            <person name="Hutchinson M.I."/>
            <person name="Powell A.J."/>
            <person name="Barry K."/>
            <person name="Miller A.N."/>
            <person name="Grigoriev I.V."/>
            <person name="Debuchy R."/>
            <person name="Gladieux P."/>
            <person name="Thoren M.H."/>
            <person name="Johannesson H."/>
        </authorList>
    </citation>
    <scope>NUCLEOTIDE SEQUENCE</scope>
    <source>
        <strain evidence="8">PSN293</strain>
    </source>
</reference>
<evidence type="ECO:0000256" key="1">
    <source>
        <dbReference type="ARBA" id="ARBA00004141"/>
    </source>
</evidence>
<feature type="transmembrane region" description="Helical" evidence="6">
    <location>
        <begin position="396"/>
        <end position="414"/>
    </location>
</feature>
<sequence length="587" mass="62402">MSSPAPDIVPEKDDNGSETGISTLAPGTITTPNGGGTDSDSTTAADQASPIVGGKQPFHPSRDFLLAFSALCVVTLAIAFDATSISVALPIMSSALGGTALEAFWSGTSFLLASTVLQPTVAGLSNFLGRKSMIYVASALFTAGSLIAALANNFTVILVGRTIQGVGGGGLIALTEVVITDLVPLAHRGTWLSALSAMWSVGTVTGPLIGAGFAQNITWRWIFYINLPVIGLGLLFVILFLNQEAIPGAILSKLGRFDWVGCFLFTASSTGFLFGLTTGGVMYAWDSWRVILPLVLGPVGLGTFWWWEFKSGFVNEPLIHRGLFTNWSMVLTYVLALLHGMILWSLLYFLPLYYQGVKFYAPITSAVALLPQTLTVAPAGAVVGIVAGITGIYRPSIWIGFFLTTFGSGLLLLLQPDTSVAQWIFLNVPVGIGTGMLFPAMGLSIQAACEPALNGEAAAFYSFVRTFGQSVGVAISGVIFQNVFRQKLDELAAFAHVAFEYSRDATAVVTIINTMPDSQDRRDLVVAFNEALHVLWISLIAFAAAGLVISVFIRGYSLNQEHVTAQGLVQSDGERSGNELSDQEKRV</sequence>
<dbReference type="AlphaFoldDB" id="A0AAN7B196"/>
<keyword evidence="2 6" id="KW-0812">Transmembrane</keyword>
<comment type="subcellular location">
    <subcellularLocation>
        <location evidence="1">Membrane</location>
        <topology evidence="1">Multi-pass membrane protein</topology>
    </subcellularLocation>
</comment>
<dbReference type="PROSITE" id="PS50850">
    <property type="entry name" value="MFS"/>
    <property type="match status" value="1"/>
</dbReference>
<evidence type="ECO:0000313" key="9">
    <source>
        <dbReference type="Proteomes" id="UP001301769"/>
    </source>
</evidence>
<evidence type="ECO:0000313" key="8">
    <source>
        <dbReference type="EMBL" id="KAK4207203.1"/>
    </source>
</evidence>
<feature type="transmembrane region" description="Helical" evidence="6">
    <location>
        <begin position="262"/>
        <end position="285"/>
    </location>
</feature>
<evidence type="ECO:0000256" key="2">
    <source>
        <dbReference type="ARBA" id="ARBA00022692"/>
    </source>
</evidence>
<comment type="caution">
    <text evidence="8">The sequence shown here is derived from an EMBL/GenBank/DDBJ whole genome shotgun (WGS) entry which is preliminary data.</text>
</comment>
<evidence type="ECO:0000256" key="3">
    <source>
        <dbReference type="ARBA" id="ARBA00022989"/>
    </source>
</evidence>
<dbReference type="Gene3D" id="1.20.1250.20">
    <property type="entry name" value="MFS general substrate transporter like domains"/>
    <property type="match status" value="2"/>
</dbReference>
<feature type="transmembrane region" description="Helical" evidence="6">
    <location>
        <begin position="157"/>
        <end position="179"/>
    </location>
</feature>
<dbReference type="EMBL" id="MU858312">
    <property type="protein sequence ID" value="KAK4207203.1"/>
    <property type="molecule type" value="Genomic_DNA"/>
</dbReference>
<dbReference type="PANTHER" id="PTHR23501:SF59">
    <property type="entry name" value="MAJOR FACILITATOR SUPERFAMILY (MFS) PROFILE DOMAIN-CONTAINING PROTEIN-RELATED"/>
    <property type="match status" value="1"/>
</dbReference>
<feature type="transmembrane region" description="Helical" evidence="6">
    <location>
        <begin position="103"/>
        <end position="121"/>
    </location>
</feature>
<feature type="transmembrane region" description="Helical" evidence="6">
    <location>
        <begin position="330"/>
        <end position="354"/>
    </location>
</feature>
<feature type="region of interest" description="Disordered" evidence="5">
    <location>
        <begin position="1"/>
        <end position="47"/>
    </location>
</feature>
<name>A0AAN7B196_9PEZI</name>
<feature type="transmembrane region" description="Helical" evidence="6">
    <location>
        <begin position="420"/>
        <end position="438"/>
    </location>
</feature>
<feature type="transmembrane region" description="Helical" evidence="6">
    <location>
        <begin position="366"/>
        <end position="389"/>
    </location>
</feature>
<evidence type="ECO:0000256" key="4">
    <source>
        <dbReference type="ARBA" id="ARBA00023136"/>
    </source>
</evidence>
<feature type="domain" description="Major facilitator superfamily (MFS) profile" evidence="7">
    <location>
        <begin position="67"/>
        <end position="558"/>
    </location>
</feature>
<feature type="transmembrane region" description="Helical" evidence="6">
    <location>
        <begin position="531"/>
        <end position="553"/>
    </location>
</feature>
<organism evidence="8 9">
    <name type="scientific">Rhypophila decipiens</name>
    <dbReference type="NCBI Taxonomy" id="261697"/>
    <lineage>
        <taxon>Eukaryota</taxon>
        <taxon>Fungi</taxon>
        <taxon>Dikarya</taxon>
        <taxon>Ascomycota</taxon>
        <taxon>Pezizomycotina</taxon>
        <taxon>Sordariomycetes</taxon>
        <taxon>Sordariomycetidae</taxon>
        <taxon>Sordariales</taxon>
        <taxon>Naviculisporaceae</taxon>
        <taxon>Rhypophila</taxon>
    </lineage>
</organism>
<dbReference type="PANTHER" id="PTHR23501">
    <property type="entry name" value="MAJOR FACILITATOR SUPERFAMILY"/>
    <property type="match status" value="1"/>
</dbReference>
<protein>
    <submittedName>
        <fullName evidence="8">Mfs multidrug transporter protein</fullName>
    </submittedName>
</protein>
<feature type="transmembrane region" description="Helical" evidence="6">
    <location>
        <begin position="291"/>
        <end position="309"/>
    </location>
</feature>
<dbReference type="GO" id="GO:0022857">
    <property type="term" value="F:transmembrane transporter activity"/>
    <property type="evidence" value="ECO:0007669"/>
    <property type="project" value="InterPro"/>
</dbReference>
<feature type="transmembrane region" description="Helical" evidence="6">
    <location>
        <begin position="133"/>
        <end position="151"/>
    </location>
</feature>